<comment type="similarity">
    <text evidence="2 6 7">Belongs to the citrate synthase family.</text>
</comment>
<comment type="pathway">
    <text evidence="1">Carbohydrate metabolism; tricarboxylic acid cycle.</text>
</comment>
<evidence type="ECO:0000256" key="7">
    <source>
        <dbReference type="RuleBase" id="RU003406"/>
    </source>
</evidence>
<name>A0ABZ1C0I5_9FIRM</name>
<evidence type="ECO:0000313" key="9">
    <source>
        <dbReference type="Proteomes" id="UP001332192"/>
    </source>
</evidence>
<evidence type="ECO:0000256" key="5">
    <source>
        <dbReference type="ARBA" id="ARBA00049288"/>
    </source>
</evidence>
<dbReference type="Gene3D" id="1.10.580.10">
    <property type="entry name" value="Citrate Synthase, domain 1"/>
    <property type="match status" value="1"/>
</dbReference>
<evidence type="ECO:0000256" key="2">
    <source>
        <dbReference type="ARBA" id="ARBA00010566"/>
    </source>
</evidence>
<gene>
    <name evidence="8" type="ORF">U7230_04440</name>
</gene>
<dbReference type="InterPro" id="IPR016143">
    <property type="entry name" value="Citrate_synth-like_sm_a-sub"/>
</dbReference>
<dbReference type="PIRSF" id="PIRSF001369">
    <property type="entry name" value="Citrate_synth"/>
    <property type="match status" value="1"/>
</dbReference>
<evidence type="ECO:0000256" key="3">
    <source>
        <dbReference type="ARBA" id="ARBA00022532"/>
    </source>
</evidence>
<dbReference type="Proteomes" id="UP001332192">
    <property type="component" value="Chromosome"/>
</dbReference>
<protein>
    <recommendedName>
        <fullName evidence="6">Citrate synthase</fullName>
    </recommendedName>
</protein>
<dbReference type="InterPro" id="IPR019810">
    <property type="entry name" value="Citrate_synthase_AS"/>
</dbReference>
<dbReference type="RefSeq" id="WP_324717532.1">
    <property type="nucleotide sequence ID" value="NZ_CP141615.1"/>
</dbReference>
<keyword evidence="3" id="KW-0816">Tricarboxylic acid cycle</keyword>
<proteinExistence type="inferred from homology"/>
<comment type="catalytic activity">
    <reaction evidence="5">
        <text>oxaloacetate + acetyl-CoA + H2O = citrate + CoA + H(+)</text>
        <dbReference type="Rhea" id="RHEA:16845"/>
        <dbReference type="ChEBI" id="CHEBI:15377"/>
        <dbReference type="ChEBI" id="CHEBI:15378"/>
        <dbReference type="ChEBI" id="CHEBI:16452"/>
        <dbReference type="ChEBI" id="CHEBI:16947"/>
        <dbReference type="ChEBI" id="CHEBI:57287"/>
        <dbReference type="ChEBI" id="CHEBI:57288"/>
        <dbReference type="EC" id="2.3.3.16"/>
    </reaction>
</comment>
<dbReference type="InterPro" id="IPR024176">
    <property type="entry name" value="Citrate_synthase_bac-typ"/>
</dbReference>
<evidence type="ECO:0000313" key="8">
    <source>
        <dbReference type="EMBL" id="WRP18261.1"/>
    </source>
</evidence>
<dbReference type="InterPro" id="IPR002020">
    <property type="entry name" value="Citrate_synthase"/>
</dbReference>
<dbReference type="EMBL" id="CP141615">
    <property type="protein sequence ID" value="WRP18261.1"/>
    <property type="molecule type" value="Genomic_DNA"/>
</dbReference>
<dbReference type="InterPro" id="IPR011278">
    <property type="entry name" value="2-MeCitrate/Citrate_synth_II"/>
</dbReference>
<reference evidence="8 9" key="1">
    <citation type="journal article" date="2024" name="Front. Microbiol.">
        <title>Novel thermophilic genera Geochorda gen. nov. and Carboxydochorda gen. nov. from the deep terrestrial subsurface reveal the ecophysiological diversity in the class Limnochordia.</title>
        <authorList>
            <person name="Karnachuk O.V."/>
            <person name="Lukina A.P."/>
            <person name="Avakyan M.R."/>
            <person name="Kadnikov V.V."/>
            <person name="Begmatov S."/>
            <person name="Beletsky A.V."/>
            <person name="Vlasova K.G."/>
            <person name="Novikov A.A."/>
            <person name="Shcherbakova V.A."/>
            <person name="Mardanov A.V."/>
            <person name="Ravin N.V."/>
        </authorList>
    </citation>
    <scope>NUCLEOTIDE SEQUENCE [LARGE SCALE GENOMIC DNA]</scope>
    <source>
        <strain evidence="8 9">L945</strain>
    </source>
</reference>
<dbReference type="PANTHER" id="PTHR11739:SF4">
    <property type="entry name" value="CITRATE SYNTHASE, PEROXISOMAL"/>
    <property type="match status" value="1"/>
</dbReference>
<accession>A0ABZ1C0I5</accession>
<evidence type="ECO:0000256" key="4">
    <source>
        <dbReference type="ARBA" id="ARBA00022679"/>
    </source>
</evidence>
<keyword evidence="9" id="KW-1185">Reference proteome</keyword>
<dbReference type="InterPro" id="IPR016142">
    <property type="entry name" value="Citrate_synth-like_lrg_a-sub"/>
</dbReference>
<dbReference type="NCBIfam" id="TIGR01800">
    <property type="entry name" value="cit_synth_II"/>
    <property type="match status" value="1"/>
</dbReference>
<dbReference type="PANTHER" id="PTHR11739">
    <property type="entry name" value="CITRATE SYNTHASE"/>
    <property type="match status" value="1"/>
</dbReference>
<dbReference type="PROSITE" id="PS00480">
    <property type="entry name" value="CITRATE_SYNTHASE"/>
    <property type="match status" value="1"/>
</dbReference>
<keyword evidence="4 6" id="KW-0808">Transferase</keyword>
<evidence type="ECO:0000256" key="6">
    <source>
        <dbReference type="PIRNR" id="PIRNR001369"/>
    </source>
</evidence>
<organism evidence="8 9">
    <name type="scientific">Carboxydichorda subterranea</name>
    <dbReference type="NCBI Taxonomy" id="3109565"/>
    <lineage>
        <taxon>Bacteria</taxon>
        <taxon>Bacillati</taxon>
        <taxon>Bacillota</taxon>
        <taxon>Limnochordia</taxon>
        <taxon>Limnochordales</taxon>
        <taxon>Geochordaceae</taxon>
        <taxon>Carboxydichorda</taxon>
    </lineage>
</organism>
<dbReference type="InterPro" id="IPR036969">
    <property type="entry name" value="Citrate_synthase_sf"/>
</dbReference>
<evidence type="ECO:0000256" key="1">
    <source>
        <dbReference type="ARBA" id="ARBA00005163"/>
    </source>
</evidence>
<dbReference type="Pfam" id="PF00285">
    <property type="entry name" value="Citrate_synt"/>
    <property type="match status" value="1"/>
</dbReference>
<dbReference type="SUPFAM" id="SSF48256">
    <property type="entry name" value="Citrate synthase"/>
    <property type="match status" value="1"/>
</dbReference>
<sequence length="382" mass="42093">MSETTQIARGLEGIVAGRSSVSTVDGVQGRLVYQGYDIRELAELSSFEEVCFLLWHKRLPDSGELEELKESLAAARSVPPAILELLEMLPPRSGMAALQTAVAALGLLDPEADDVSPPSNARKAVKLTAQVATIVAAFHRLRRGLPVVEPDPLLGHAANFLWMLFGEKPEKAAARAMDVALVLHADHEYNASTFSARVTASTLSDMYSAIAAAVGTLKGPLHGGANEQVMKMLEEIGSPERAEEVIQAKLASKQRIPGFGHRVYKTWDPRALILKRYSEELGRARGQTLWYDISLAVEQAVRKEKDLYPNVDFYSASVYYTLGIPVDLFTPVFAVSRIAGWTAHLLEQYEDNRLIRPRAEYTGPMDLRYVPIEDRPPRQATA</sequence>
<dbReference type="PRINTS" id="PR00143">
    <property type="entry name" value="CITRTSNTHASE"/>
</dbReference>
<dbReference type="Gene3D" id="1.10.230.10">
    <property type="entry name" value="Cytochrome P450-Terp, domain 2"/>
    <property type="match status" value="1"/>
</dbReference>
<dbReference type="CDD" id="cd06110">
    <property type="entry name" value="BSuCS-II_like"/>
    <property type="match status" value="1"/>
</dbReference>